<dbReference type="RefSeq" id="XP_001308982.1">
    <property type="nucleotide sequence ID" value="XM_001308981.1"/>
</dbReference>
<dbReference type="PROSITE" id="PS51186">
    <property type="entry name" value="GNAT"/>
    <property type="match status" value="1"/>
</dbReference>
<name>A2FGA6_TRIV3</name>
<dbReference type="InterPro" id="IPR016181">
    <property type="entry name" value="Acyl_CoA_acyltransferase"/>
</dbReference>
<dbReference type="InParanoid" id="A2FGA6"/>
<proteinExistence type="predicted"/>
<dbReference type="SUPFAM" id="SSF55729">
    <property type="entry name" value="Acyl-CoA N-acyltransferases (Nat)"/>
    <property type="match status" value="1"/>
</dbReference>
<dbReference type="EMBL" id="DS113776">
    <property type="protein sequence ID" value="EAX96052.1"/>
    <property type="molecule type" value="Genomic_DNA"/>
</dbReference>
<dbReference type="KEGG" id="tva:4753818"/>
<gene>
    <name evidence="2" type="ORF">TVAG_265410</name>
</gene>
<dbReference type="Gene3D" id="3.40.630.30">
    <property type="match status" value="1"/>
</dbReference>
<reference evidence="2" key="2">
    <citation type="journal article" date="2007" name="Science">
        <title>Draft genome sequence of the sexually transmitted pathogen Trichomonas vaginalis.</title>
        <authorList>
            <person name="Carlton J.M."/>
            <person name="Hirt R.P."/>
            <person name="Silva J.C."/>
            <person name="Delcher A.L."/>
            <person name="Schatz M."/>
            <person name="Zhao Q."/>
            <person name="Wortman J.R."/>
            <person name="Bidwell S.L."/>
            <person name="Alsmark U.C.M."/>
            <person name="Besteiro S."/>
            <person name="Sicheritz-Ponten T."/>
            <person name="Noel C.J."/>
            <person name="Dacks J.B."/>
            <person name="Foster P.G."/>
            <person name="Simillion C."/>
            <person name="Van de Peer Y."/>
            <person name="Miranda-Saavedra D."/>
            <person name="Barton G.J."/>
            <person name="Westrop G.D."/>
            <person name="Mueller S."/>
            <person name="Dessi D."/>
            <person name="Fiori P.L."/>
            <person name="Ren Q."/>
            <person name="Paulsen I."/>
            <person name="Zhang H."/>
            <person name="Bastida-Corcuera F.D."/>
            <person name="Simoes-Barbosa A."/>
            <person name="Brown M.T."/>
            <person name="Hayes R.D."/>
            <person name="Mukherjee M."/>
            <person name="Okumura C.Y."/>
            <person name="Schneider R."/>
            <person name="Smith A.J."/>
            <person name="Vanacova S."/>
            <person name="Villalvazo M."/>
            <person name="Haas B.J."/>
            <person name="Pertea M."/>
            <person name="Feldblyum T.V."/>
            <person name="Utterback T.R."/>
            <person name="Shu C.L."/>
            <person name="Osoegawa K."/>
            <person name="de Jong P.J."/>
            <person name="Hrdy I."/>
            <person name="Horvathova L."/>
            <person name="Zubacova Z."/>
            <person name="Dolezal P."/>
            <person name="Malik S.B."/>
            <person name="Logsdon J.M. Jr."/>
            <person name="Henze K."/>
            <person name="Gupta A."/>
            <person name="Wang C.C."/>
            <person name="Dunne R.L."/>
            <person name="Upcroft J.A."/>
            <person name="Upcroft P."/>
            <person name="White O."/>
            <person name="Salzberg S.L."/>
            <person name="Tang P."/>
            <person name="Chiu C.-H."/>
            <person name="Lee Y.-S."/>
            <person name="Embley T.M."/>
            <person name="Coombs G.H."/>
            <person name="Mottram J.C."/>
            <person name="Tachezy J."/>
            <person name="Fraser-Liggett C.M."/>
            <person name="Johnson P.J."/>
        </authorList>
    </citation>
    <scope>NUCLEOTIDE SEQUENCE [LARGE SCALE GENOMIC DNA]</scope>
    <source>
        <strain evidence="2">G3</strain>
    </source>
</reference>
<dbReference type="GO" id="GO:0016747">
    <property type="term" value="F:acyltransferase activity, transferring groups other than amino-acyl groups"/>
    <property type="evidence" value="ECO:0000318"/>
    <property type="project" value="GO_Central"/>
</dbReference>
<reference evidence="2" key="1">
    <citation type="submission" date="2006-10" db="EMBL/GenBank/DDBJ databases">
        <authorList>
            <person name="Amadeo P."/>
            <person name="Zhao Q."/>
            <person name="Wortman J."/>
            <person name="Fraser-Liggett C."/>
            <person name="Carlton J."/>
        </authorList>
    </citation>
    <scope>NUCLEOTIDE SEQUENCE</scope>
    <source>
        <strain evidence="2">G3</strain>
    </source>
</reference>
<dbReference type="AlphaFoldDB" id="A2FGA6"/>
<dbReference type="Proteomes" id="UP000001542">
    <property type="component" value="Unassembled WGS sequence"/>
</dbReference>
<dbReference type="Pfam" id="PF12746">
    <property type="entry name" value="GNAT_acetyltran"/>
    <property type="match status" value="1"/>
</dbReference>
<dbReference type="VEuPathDB" id="TrichDB:TVAG_265410"/>
<organism evidence="2 3">
    <name type="scientific">Trichomonas vaginalis (strain ATCC PRA-98 / G3)</name>
    <dbReference type="NCBI Taxonomy" id="412133"/>
    <lineage>
        <taxon>Eukaryota</taxon>
        <taxon>Metamonada</taxon>
        <taxon>Parabasalia</taxon>
        <taxon>Trichomonadida</taxon>
        <taxon>Trichomonadidae</taxon>
        <taxon>Trichomonas</taxon>
    </lineage>
</organism>
<dbReference type="VEuPathDB" id="TrichDB:TVAGG3_0623010"/>
<sequence length="256" mass="29732">MIHATEKHKEIIMEYLYKQPEMNTILIGYVLKFGFDKPFQDVWIDNETKVNACFVRYFKILFMSSYDHIVVHDFVEEIINKFNIECYAGETSYLQLYDFKDLPKKTNMTLAHLTKKLNEPNLPLVKKLGAEHAEMMVDLMHRAFESNIDLDEVRNDLQSNSARAYGIFDGDKLISMAKSQAESEKLAMVVYVCSDKNYRGKGYASMCSDKISYELQSEGKTPCLYYVDPLAAKIYLKLGYENIGHYTTVRRQSRPN</sequence>
<feature type="domain" description="N-acetyltransferase" evidence="1">
    <location>
        <begin position="123"/>
        <end position="256"/>
    </location>
</feature>
<protein>
    <submittedName>
        <fullName evidence="2">Acetyltransferase, GNAT family-related protein</fullName>
    </submittedName>
</protein>
<keyword evidence="3" id="KW-1185">Reference proteome</keyword>
<evidence type="ECO:0000313" key="2">
    <source>
        <dbReference type="EMBL" id="EAX96052.1"/>
    </source>
</evidence>
<dbReference type="InterPro" id="IPR000182">
    <property type="entry name" value="GNAT_dom"/>
</dbReference>
<evidence type="ECO:0000259" key="1">
    <source>
        <dbReference type="PROSITE" id="PS51186"/>
    </source>
</evidence>
<accession>A2FGA6</accession>
<evidence type="ECO:0000313" key="3">
    <source>
        <dbReference type="Proteomes" id="UP000001542"/>
    </source>
</evidence>
<dbReference type="InterPro" id="IPR027365">
    <property type="entry name" value="GNAT_acetyltra_YdfB-like"/>
</dbReference>